<dbReference type="STRING" id="1867952.MTBPR1_60036"/>
<reference evidence="2 3" key="1">
    <citation type="submission" date="2016-07" db="EMBL/GenBank/DDBJ databases">
        <authorList>
            <person name="Lefevre C.T."/>
        </authorList>
    </citation>
    <scope>NUCLEOTIDE SEQUENCE [LARGE SCALE GENOMIC DNA]</scope>
    <source>
        <strain evidence="2">PR1</strain>
    </source>
</reference>
<feature type="domain" description="DUF218" evidence="1">
    <location>
        <begin position="5"/>
        <end position="125"/>
    </location>
</feature>
<dbReference type="RefSeq" id="WP_069189554.1">
    <property type="nucleotide sequence ID" value="NZ_FLYE01000045.1"/>
</dbReference>
<dbReference type="PANTHER" id="PTHR30336">
    <property type="entry name" value="INNER MEMBRANE PROTEIN, PROBABLE PERMEASE"/>
    <property type="match status" value="1"/>
</dbReference>
<dbReference type="PANTHER" id="PTHR30336:SF20">
    <property type="entry name" value="DUF218 DOMAIN-CONTAINING PROTEIN"/>
    <property type="match status" value="1"/>
</dbReference>
<dbReference type="InterPro" id="IPR051599">
    <property type="entry name" value="Cell_Envelope_Assoc"/>
</dbReference>
<gene>
    <name evidence="2" type="ORF">MTBPR1_60036</name>
</gene>
<dbReference type="GO" id="GO:0005886">
    <property type="term" value="C:plasma membrane"/>
    <property type="evidence" value="ECO:0007669"/>
    <property type="project" value="TreeGrafter"/>
</dbReference>
<dbReference type="InterPro" id="IPR003848">
    <property type="entry name" value="DUF218"/>
</dbReference>
<dbReference type="AlphaFoldDB" id="A0A1C3RJX2"/>
<proteinExistence type="predicted"/>
<organism evidence="2 3">
    <name type="scientific">Candidatus Terasakiella magnetica</name>
    <dbReference type="NCBI Taxonomy" id="1867952"/>
    <lineage>
        <taxon>Bacteria</taxon>
        <taxon>Pseudomonadati</taxon>
        <taxon>Pseudomonadota</taxon>
        <taxon>Alphaproteobacteria</taxon>
        <taxon>Rhodospirillales</taxon>
        <taxon>Terasakiellaceae</taxon>
        <taxon>Terasakiella</taxon>
    </lineage>
</organism>
<dbReference type="Proteomes" id="UP000231658">
    <property type="component" value="Unassembled WGS sequence"/>
</dbReference>
<accession>A0A1C3RJX2</accession>
<evidence type="ECO:0000313" key="3">
    <source>
        <dbReference type="Proteomes" id="UP000231658"/>
    </source>
</evidence>
<dbReference type="CDD" id="cd06259">
    <property type="entry name" value="YdcF-like"/>
    <property type="match status" value="1"/>
</dbReference>
<protein>
    <recommendedName>
        <fullName evidence="1">DUF218 domain-containing protein</fullName>
    </recommendedName>
</protein>
<dbReference type="InterPro" id="IPR014729">
    <property type="entry name" value="Rossmann-like_a/b/a_fold"/>
</dbReference>
<dbReference type="Gene3D" id="3.40.50.620">
    <property type="entry name" value="HUPs"/>
    <property type="match status" value="1"/>
</dbReference>
<evidence type="ECO:0000259" key="1">
    <source>
        <dbReference type="Pfam" id="PF02698"/>
    </source>
</evidence>
<name>A0A1C3RJX2_9PROT</name>
<evidence type="ECO:0000313" key="2">
    <source>
        <dbReference type="EMBL" id="SCA57523.1"/>
    </source>
</evidence>
<sequence length="167" mass="18345">MVNCVVVVLGATSTKEAKPTPAMIRRTLSGCDYARTYQAALLCCGGATHAEHDTAEAVIMAQIAYGAGMEKSLVFQEGQSRSTLENAIFAKEIIMQQGWDEVLVVSDATHLLRARMIFLALGLKARYLKAHKEPKAKASIIFSLIYEVPALLYNGLRILRGHHKKNK</sequence>
<dbReference type="EMBL" id="FLYE01000045">
    <property type="protein sequence ID" value="SCA57523.1"/>
    <property type="molecule type" value="Genomic_DNA"/>
</dbReference>
<keyword evidence="3" id="KW-1185">Reference proteome</keyword>
<dbReference type="Pfam" id="PF02698">
    <property type="entry name" value="DUF218"/>
    <property type="match status" value="1"/>
</dbReference>